<evidence type="ECO:0000313" key="2">
    <source>
        <dbReference type="Proteomes" id="UP000198284"/>
    </source>
</evidence>
<accession>A0A239L656</accession>
<dbReference type="EMBL" id="FZOT01000019">
    <property type="protein sequence ID" value="SNT25780.1"/>
    <property type="molecule type" value="Genomic_DNA"/>
</dbReference>
<proteinExistence type="predicted"/>
<reference evidence="1 2" key="1">
    <citation type="submission" date="2017-06" db="EMBL/GenBank/DDBJ databases">
        <authorList>
            <person name="Kim H.J."/>
            <person name="Triplett B.A."/>
        </authorList>
    </citation>
    <scope>NUCLEOTIDE SEQUENCE [LARGE SCALE GENOMIC DNA]</scope>
    <source>
        <strain evidence="1 2">U15</strain>
    </source>
</reference>
<keyword evidence="2" id="KW-1185">Reference proteome</keyword>
<sequence length="63" mass="6979">MLPDVAPLLPLDEPMPLELEGELELVPPMLEPAVPEVWAMAEPAMPAADRRTASVSFFMRYSL</sequence>
<dbReference type="Proteomes" id="UP000198284">
    <property type="component" value="Unassembled WGS sequence"/>
</dbReference>
<dbReference type="AlphaFoldDB" id="A0A239L656"/>
<dbReference type="RefSeq" id="WP_089401269.1">
    <property type="nucleotide sequence ID" value="NZ_FZOT01000019.1"/>
</dbReference>
<gene>
    <name evidence="1" type="ORF">SAMN06265795_11977</name>
</gene>
<organism evidence="1 2">
    <name type="scientific">Noviherbaspirillum humi</name>
    <dbReference type="NCBI Taxonomy" id="1688639"/>
    <lineage>
        <taxon>Bacteria</taxon>
        <taxon>Pseudomonadati</taxon>
        <taxon>Pseudomonadota</taxon>
        <taxon>Betaproteobacteria</taxon>
        <taxon>Burkholderiales</taxon>
        <taxon>Oxalobacteraceae</taxon>
        <taxon>Noviherbaspirillum</taxon>
    </lineage>
</organism>
<name>A0A239L656_9BURK</name>
<evidence type="ECO:0000313" key="1">
    <source>
        <dbReference type="EMBL" id="SNT25780.1"/>
    </source>
</evidence>
<protein>
    <submittedName>
        <fullName evidence="1">Uncharacterized protein</fullName>
    </submittedName>
</protein>